<dbReference type="Proteomes" id="UP000218334">
    <property type="component" value="Unassembled WGS sequence"/>
</dbReference>
<evidence type="ECO:0000256" key="1">
    <source>
        <dbReference type="SAM" id="Phobius"/>
    </source>
</evidence>
<keyword evidence="1" id="KW-0472">Membrane</keyword>
<sequence length="120" mass="13650">MRSPIGEEVRFRGCGFRPGVAGPVVDYIVFASANLIAFKRFERKRPRKQIAQRGIHRSAFQIQVPGESWELLPTPINSDSCARMQIQGHDENTRRFIRCFGAKSTRSPISPKRMGLYGRT</sequence>
<keyword evidence="1" id="KW-1133">Transmembrane helix</keyword>
<keyword evidence="3" id="KW-1185">Reference proteome</keyword>
<organism evidence="2 3">
    <name type="scientific">Armillaria solidipes</name>
    <dbReference type="NCBI Taxonomy" id="1076256"/>
    <lineage>
        <taxon>Eukaryota</taxon>
        <taxon>Fungi</taxon>
        <taxon>Dikarya</taxon>
        <taxon>Basidiomycota</taxon>
        <taxon>Agaricomycotina</taxon>
        <taxon>Agaricomycetes</taxon>
        <taxon>Agaricomycetidae</taxon>
        <taxon>Agaricales</taxon>
        <taxon>Marasmiineae</taxon>
        <taxon>Physalacriaceae</taxon>
        <taxon>Armillaria</taxon>
    </lineage>
</organism>
<evidence type="ECO:0000313" key="2">
    <source>
        <dbReference type="EMBL" id="PBK66448.1"/>
    </source>
</evidence>
<gene>
    <name evidence="2" type="ORF">ARMSODRAFT_960436</name>
</gene>
<keyword evidence="1" id="KW-0812">Transmembrane</keyword>
<name>A0A2H3BK72_9AGAR</name>
<proteinExistence type="predicted"/>
<accession>A0A2H3BK72</accession>
<dbReference type="EMBL" id="KZ293441">
    <property type="protein sequence ID" value="PBK66448.1"/>
    <property type="molecule type" value="Genomic_DNA"/>
</dbReference>
<evidence type="ECO:0000313" key="3">
    <source>
        <dbReference type="Proteomes" id="UP000218334"/>
    </source>
</evidence>
<protein>
    <submittedName>
        <fullName evidence="2">Uncharacterized protein</fullName>
    </submittedName>
</protein>
<dbReference type="AlphaFoldDB" id="A0A2H3BK72"/>
<reference evidence="3" key="1">
    <citation type="journal article" date="2017" name="Nat. Ecol. Evol.">
        <title>Genome expansion and lineage-specific genetic innovations in the forest pathogenic fungi Armillaria.</title>
        <authorList>
            <person name="Sipos G."/>
            <person name="Prasanna A.N."/>
            <person name="Walter M.C."/>
            <person name="O'Connor E."/>
            <person name="Balint B."/>
            <person name="Krizsan K."/>
            <person name="Kiss B."/>
            <person name="Hess J."/>
            <person name="Varga T."/>
            <person name="Slot J."/>
            <person name="Riley R."/>
            <person name="Boka B."/>
            <person name="Rigling D."/>
            <person name="Barry K."/>
            <person name="Lee J."/>
            <person name="Mihaltcheva S."/>
            <person name="LaButti K."/>
            <person name="Lipzen A."/>
            <person name="Waldron R."/>
            <person name="Moloney N.M."/>
            <person name="Sperisen C."/>
            <person name="Kredics L."/>
            <person name="Vagvoelgyi C."/>
            <person name="Patrignani A."/>
            <person name="Fitzpatrick D."/>
            <person name="Nagy I."/>
            <person name="Doyle S."/>
            <person name="Anderson J.B."/>
            <person name="Grigoriev I.V."/>
            <person name="Gueldener U."/>
            <person name="Muensterkoetter M."/>
            <person name="Nagy L.G."/>
        </authorList>
    </citation>
    <scope>NUCLEOTIDE SEQUENCE [LARGE SCALE GENOMIC DNA]</scope>
    <source>
        <strain evidence="3">28-4</strain>
    </source>
</reference>
<feature type="transmembrane region" description="Helical" evidence="1">
    <location>
        <begin position="20"/>
        <end position="38"/>
    </location>
</feature>